<keyword evidence="3" id="KW-0436">Ligase</keyword>
<dbReference type="SUPFAM" id="SSF51735">
    <property type="entry name" value="NAD(P)-binding Rossmann-fold domains"/>
    <property type="match status" value="1"/>
</dbReference>
<keyword evidence="7" id="KW-0808">Transferase</keyword>
<dbReference type="STRING" id="767519.SAMN05216559_4093"/>
<keyword evidence="8" id="KW-1185">Reference proteome</keyword>
<dbReference type="GO" id="GO:0043758">
    <property type="term" value="F:acetate-CoA ligase (ADP-forming) activity"/>
    <property type="evidence" value="ECO:0007669"/>
    <property type="project" value="UniProtKB-EC"/>
</dbReference>
<evidence type="ECO:0000256" key="5">
    <source>
        <dbReference type="ARBA" id="ARBA00022840"/>
    </source>
</evidence>
<dbReference type="Pfam" id="PF13607">
    <property type="entry name" value="Succ_CoA_lig"/>
    <property type="match status" value="1"/>
</dbReference>
<dbReference type="GO" id="GO:0016740">
    <property type="term" value="F:transferase activity"/>
    <property type="evidence" value="ECO:0007669"/>
    <property type="project" value="UniProtKB-KW"/>
</dbReference>
<evidence type="ECO:0000256" key="1">
    <source>
        <dbReference type="ARBA" id="ARBA00001619"/>
    </source>
</evidence>
<comment type="catalytic activity">
    <reaction evidence="1">
        <text>acetate + ATP + CoA = acetyl-CoA + ADP + phosphate</text>
        <dbReference type="Rhea" id="RHEA:15081"/>
        <dbReference type="ChEBI" id="CHEBI:30089"/>
        <dbReference type="ChEBI" id="CHEBI:30616"/>
        <dbReference type="ChEBI" id="CHEBI:43474"/>
        <dbReference type="ChEBI" id="CHEBI:57287"/>
        <dbReference type="ChEBI" id="CHEBI:57288"/>
        <dbReference type="ChEBI" id="CHEBI:456216"/>
        <dbReference type="EC" id="6.2.1.13"/>
    </reaction>
</comment>
<dbReference type="Gene3D" id="3.40.50.720">
    <property type="entry name" value="NAD(P)-binding Rossmann-like Domain"/>
    <property type="match status" value="1"/>
</dbReference>
<evidence type="ECO:0000313" key="7">
    <source>
        <dbReference type="EMBL" id="SFS12634.1"/>
    </source>
</evidence>
<feature type="domain" description="CoA-binding" evidence="6">
    <location>
        <begin position="1"/>
        <end position="95"/>
    </location>
</feature>
<accession>A0A1I6MA79</accession>
<sequence>MFDPTAVAVVGASQTKGKVGYEAMVNAAEFDGPAYPVNPSGSGTMFGEPFVDSVADVDDAVDLALLCVPGPAVPDVLDECGAAGVGAAVVYASGFAEAGEDGERLQATVVERANEHGIALLGPNTSGFVVPESSLRCSFASGVDEIPTGNTAVVAQSGGVALVLAFQTRRQGRGVSATVGLGNRANVGFVEAIEYFDGHEGTDAIVLHVEGTDDGRALVETCRDVDTPVVAYKVGQSDVGEFAESHTGALTGDHALYEAGFAQYGVPTVDATDHLLDAAAALGDSPTPDGPNVGVVTAQAGPGIIITDRIQRAGGVLPELTAETRDRVGDILPGITYADNPVDTGRPMPAFGEIVTAVAEDDNVDVVLVYELFEQALGFPVEALDGLAERVDKPVLFATEGIEADLAEDRAALEAAGVPVFETPERAAEAAAVLARYARSHGEGVDAEVSADV</sequence>
<dbReference type="SUPFAM" id="SSF52210">
    <property type="entry name" value="Succinyl-CoA synthetase domains"/>
    <property type="match status" value="2"/>
</dbReference>
<reference evidence="7 8" key="1">
    <citation type="submission" date="2016-10" db="EMBL/GenBank/DDBJ databases">
        <authorList>
            <person name="de Groot N.N."/>
        </authorList>
    </citation>
    <scope>NUCLEOTIDE SEQUENCE [LARGE SCALE GENOMIC DNA]</scope>
    <source>
        <strain evidence="7 8">CGMCC 1.10457</strain>
    </source>
</reference>
<dbReference type="PANTHER" id="PTHR43334:SF1">
    <property type="entry name" value="3-HYDROXYPROPIONATE--COA LIGASE [ADP-FORMING]"/>
    <property type="match status" value="1"/>
</dbReference>
<dbReference type="EC" id="6.2.1.13" evidence="2"/>
<dbReference type="EMBL" id="FOZK01000006">
    <property type="protein sequence ID" value="SFS12634.1"/>
    <property type="molecule type" value="Genomic_DNA"/>
</dbReference>
<proteinExistence type="predicted"/>
<keyword evidence="4" id="KW-0547">Nucleotide-binding</keyword>
<name>A0A1I6MA79_9EURY</name>
<dbReference type="Gene3D" id="3.40.50.261">
    <property type="entry name" value="Succinyl-CoA synthetase domains"/>
    <property type="match status" value="2"/>
</dbReference>
<evidence type="ECO:0000256" key="4">
    <source>
        <dbReference type="ARBA" id="ARBA00022741"/>
    </source>
</evidence>
<dbReference type="InterPro" id="IPR032875">
    <property type="entry name" value="Succ_CoA_lig_flav_dom"/>
</dbReference>
<dbReference type="InterPro" id="IPR016102">
    <property type="entry name" value="Succinyl-CoA_synth-like"/>
</dbReference>
<organism evidence="7 8">
    <name type="scientific">Halomicrobium zhouii</name>
    <dbReference type="NCBI Taxonomy" id="767519"/>
    <lineage>
        <taxon>Archaea</taxon>
        <taxon>Methanobacteriati</taxon>
        <taxon>Methanobacteriota</taxon>
        <taxon>Stenosarchaea group</taxon>
        <taxon>Halobacteria</taxon>
        <taxon>Halobacteriales</taxon>
        <taxon>Haloarculaceae</taxon>
        <taxon>Halomicrobium</taxon>
    </lineage>
</organism>
<dbReference type="SMART" id="SM00881">
    <property type="entry name" value="CoA_binding"/>
    <property type="match status" value="1"/>
</dbReference>
<dbReference type="PANTHER" id="PTHR43334">
    <property type="entry name" value="ACETATE--COA LIGASE [ADP-FORMING]"/>
    <property type="match status" value="1"/>
</dbReference>
<dbReference type="InterPro" id="IPR051538">
    <property type="entry name" value="Acyl-CoA_Synth/Transferase"/>
</dbReference>
<dbReference type="InterPro" id="IPR003781">
    <property type="entry name" value="CoA-bd"/>
</dbReference>
<dbReference type="AlphaFoldDB" id="A0A1I6MA79"/>
<evidence type="ECO:0000259" key="6">
    <source>
        <dbReference type="SMART" id="SM00881"/>
    </source>
</evidence>
<dbReference type="InterPro" id="IPR036291">
    <property type="entry name" value="NAD(P)-bd_dom_sf"/>
</dbReference>
<gene>
    <name evidence="7" type="ORF">SAMN05216559_4093</name>
</gene>
<protein>
    <recommendedName>
        <fullName evidence="2">acetate--CoA ligase (ADP-forming)</fullName>
        <ecNumber evidence="2">6.2.1.13</ecNumber>
    </recommendedName>
</protein>
<evidence type="ECO:0000313" key="8">
    <source>
        <dbReference type="Proteomes" id="UP000199062"/>
    </source>
</evidence>
<keyword evidence="5" id="KW-0067">ATP-binding</keyword>
<evidence type="ECO:0000256" key="3">
    <source>
        <dbReference type="ARBA" id="ARBA00022598"/>
    </source>
</evidence>
<dbReference type="GO" id="GO:0005524">
    <property type="term" value="F:ATP binding"/>
    <property type="evidence" value="ECO:0007669"/>
    <property type="project" value="UniProtKB-KW"/>
</dbReference>
<dbReference type="Pfam" id="PF13380">
    <property type="entry name" value="CoA_binding_2"/>
    <property type="match status" value="1"/>
</dbReference>
<evidence type="ECO:0000256" key="2">
    <source>
        <dbReference type="ARBA" id="ARBA00012957"/>
    </source>
</evidence>
<dbReference type="Proteomes" id="UP000199062">
    <property type="component" value="Unassembled WGS sequence"/>
</dbReference>